<dbReference type="InterPro" id="IPR002893">
    <property type="entry name" value="Znf_MYND"/>
</dbReference>
<dbReference type="InterPro" id="IPR001487">
    <property type="entry name" value="Bromodomain"/>
</dbReference>
<sequence>MSKSDAGPVRGPKGPFTMRTRSKTAPAGTVRKHFSGKFAHLGRISNIERASHSGAVRKHFSPSSRVSNIERDVGGNIIYKRRVSSAGMPRTDTDSGRKRSSLPEPTGTSQAGLSQTEVSAPKKRRTIRSIADGQITEADNFCWLCHRDGHVVCCELCPRVYHSKCLGIETQPTGEWVCPECQKIMRAECVDTRSKSMAMITGDQLCVLLKYAVQRMKHPGSEPFQKPVDVSSLPNYKDFVVHPMDLSLIEKNIRRKVYGSTEALLADAKWILHNCTVFNGAHHKLTSSAKMVVKICRHEMTEIEICPDCYTNSCTKRNDNWFCVPCRTPHTLVWAKMKGYPFWPAKTLREVDGQLDVRFFGEHDRAWVPVSQVYLLSRQPPVEMKNTRGGYRQSMDEVQRHIDRLKEKFGSFHYASYRTPYDRKKPYISKTASKGEVSGTAKSSSETKYTVIAKDTAAPSGGSVGKNTRAKSSVKRAGEPSIVSKTASAVKSKYNSIITTRRAKALATTGETSSGQSQPVRTTSRRGNGATWRSTRGGHAKVSDSCRSAFEMTDAFALQNEATRFRPQVSLTRMSPDILRPPSGHSIVSKIEDTIKKLDALEAAGCAETVADHRKDESENSQTEREPLSNANPRSGDLKDKSGNKQMEQEKSVVAEAEKTPVVAVAAANVEATEASDARSTGEENAAPATAHETSDSPATSSKKNKYLESVVETCKAKLRVDCEEQSSSGTGEEGGSSTSSTSSSSSPSSGSSEDTGGVEEGDKAGKTEEPGGKQGEKTTSADAAGRSSVGVCPPVLDGVYPATAVVEKKDANSATATTSPVNIHKDPHQVGDKNTLEASDKKTSVSPPVDKAMSDAVNKQSSAKCDDSKSKVPSDKTDAKYIKPDDSTVDLEMEVDSISDSDSDPEVNDLVIDLNKKRCQDDKQLTISVDKAANEAFVIDLDKEDDQKHDIKSSDFGASPKGQKVGECVITATSRSELQSSKKPVKYKSERQKEIERQQRQLQMSGVKSSHSATVLPTSNQAPAVKRSSSFTEIRVGPPTQVQIDDDEVDDVDGILDDVVSEKRLRENVDKLDVSKYADRLMMSVRSTLQDMYLDLVNTEATKAVKRTFQLELDKIMWQHRQQLAELRQNANLTLAEMRASLECDKQKAVTELKQKMENEKQKAVNETKKKQWCAYCSKEANFYCCWNTSYCDYPCQQAAWPEHMSKCTQTRTAAAQATESASDTKPDLARQTNISHPVSLTEQGDELQKDHQMAMSYTFGGSQNSVGGMNSAIPYASTLQPGNIPNVQPLQSAAQMPLQLRYPGPTPHFQQQYAQLPPGQLVGHGLPGQAGGPLLYSAVLRQPPAHTVGLTLGQSPGQLMMAPGTNILRGPMTYRPPQGY</sequence>
<dbReference type="InterPro" id="IPR000313">
    <property type="entry name" value="PWWP_dom"/>
</dbReference>
<dbReference type="PROSITE" id="PS50014">
    <property type="entry name" value="BROMODOMAIN_2"/>
    <property type="match status" value="1"/>
</dbReference>
<evidence type="ECO:0000256" key="7">
    <source>
        <dbReference type="ARBA" id="ARBA00022853"/>
    </source>
</evidence>
<feature type="region of interest" description="Disordered" evidence="16">
    <location>
        <begin position="505"/>
        <end position="541"/>
    </location>
</feature>
<feature type="compositionally biased region" description="Polar residues" evidence="16">
    <location>
        <begin position="106"/>
        <end position="118"/>
    </location>
</feature>
<dbReference type="InterPro" id="IPR019787">
    <property type="entry name" value="Znf_PHD-finger"/>
</dbReference>
<dbReference type="Gene3D" id="6.10.140.2220">
    <property type="match status" value="1"/>
</dbReference>
<dbReference type="PRINTS" id="PR00503">
    <property type="entry name" value="BROMODOMAIN"/>
</dbReference>
<feature type="compositionally biased region" description="Basic and acidic residues" evidence="16">
    <location>
        <begin position="865"/>
        <end position="887"/>
    </location>
</feature>
<evidence type="ECO:0000256" key="15">
    <source>
        <dbReference type="SAM" id="Coils"/>
    </source>
</evidence>
<evidence type="ECO:0000256" key="1">
    <source>
        <dbReference type="ARBA" id="ARBA00004123"/>
    </source>
</evidence>
<protein>
    <recommendedName>
        <fullName evidence="23">Protein kinase C-binding protein 1-like</fullName>
    </recommendedName>
</protein>
<accession>A0AAD9PBE7</accession>
<dbReference type="EMBL" id="JAODUO010000051">
    <property type="protein sequence ID" value="KAK2191535.1"/>
    <property type="molecule type" value="Genomic_DNA"/>
</dbReference>
<feature type="region of interest" description="Disordered" evidence="16">
    <location>
        <begin position="457"/>
        <end position="477"/>
    </location>
</feature>
<dbReference type="Gene3D" id="3.30.40.10">
    <property type="entry name" value="Zinc/RING finger domain, C3HC4 (zinc finger)"/>
    <property type="match status" value="1"/>
</dbReference>
<keyword evidence="10 13" id="KW-0103">Bromodomain</keyword>
<evidence type="ECO:0000256" key="14">
    <source>
        <dbReference type="PROSITE-ProRule" id="PRU00134"/>
    </source>
</evidence>
<feature type="compositionally biased region" description="Basic and acidic residues" evidence="16">
    <location>
        <begin position="636"/>
        <end position="659"/>
    </location>
</feature>
<dbReference type="InterPro" id="IPR057053">
    <property type="entry name" value="MYND_ZMYND11_ZMYD8"/>
</dbReference>
<keyword evidence="12" id="KW-0539">Nucleus</keyword>
<dbReference type="Pfam" id="PF23460">
    <property type="entry name" value="ZMYND8_CC"/>
    <property type="match status" value="1"/>
</dbReference>
<feature type="compositionally biased region" description="Basic and acidic residues" evidence="16">
    <location>
        <begin position="824"/>
        <end position="844"/>
    </location>
</feature>
<feature type="compositionally biased region" description="Polar residues" evidence="16">
    <location>
        <begin position="813"/>
        <end position="822"/>
    </location>
</feature>
<dbReference type="Pfam" id="PF00439">
    <property type="entry name" value="Bromodomain"/>
    <property type="match status" value="1"/>
</dbReference>
<dbReference type="InterPro" id="IPR011011">
    <property type="entry name" value="Znf_FYVE_PHD"/>
</dbReference>
<keyword evidence="8" id="KW-0007">Acetylation</keyword>
<dbReference type="GO" id="GO:0003714">
    <property type="term" value="F:transcription corepressor activity"/>
    <property type="evidence" value="ECO:0007669"/>
    <property type="project" value="TreeGrafter"/>
</dbReference>
<reference evidence="21" key="1">
    <citation type="journal article" date="2023" name="Mol. Biol. Evol.">
        <title>Third-Generation Sequencing Reveals the Adaptive Role of the Epigenome in Three Deep-Sea Polychaetes.</title>
        <authorList>
            <person name="Perez M."/>
            <person name="Aroh O."/>
            <person name="Sun Y."/>
            <person name="Lan Y."/>
            <person name="Juniper S.K."/>
            <person name="Young C.R."/>
            <person name="Angers B."/>
            <person name="Qian P.Y."/>
        </authorList>
    </citation>
    <scope>NUCLEOTIDE SEQUENCE</scope>
    <source>
        <strain evidence="21">R07B-5</strain>
    </source>
</reference>
<evidence type="ECO:0000259" key="19">
    <source>
        <dbReference type="PROSITE" id="PS50812"/>
    </source>
</evidence>
<evidence type="ECO:0000256" key="13">
    <source>
        <dbReference type="PROSITE-ProRule" id="PRU00035"/>
    </source>
</evidence>
<evidence type="ECO:0000256" key="10">
    <source>
        <dbReference type="ARBA" id="ARBA00023117"/>
    </source>
</evidence>
<evidence type="ECO:0000256" key="8">
    <source>
        <dbReference type="ARBA" id="ARBA00022990"/>
    </source>
</evidence>
<dbReference type="InterPro" id="IPR036427">
    <property type="entry name" value="Bromodomain-like_sf"/>
</dbReference>
<dbReference type="PROSITE" id="PS50812">
    <property type="entry name" value="PWWP"/>
    <property type="match status" value="1"/>
</dbReference>
<evidence type="ECO:0000256" key="4">
    <source>
        <dbReference type="ARBA" id="ARBA00022723"/>
    </source>
</evidence>
<keyword evidence="3" id="KW-0158">Chromosome</keyword>
<dbReference type="SUPFAM" id="SSF47370">
    <property type="entry name" value="Bromodomain"/>
    <property type="match status" value="1"/>
</dbReference>
<feature type="domain" description="MYND-type" evidence="20">
    <location>
        <begin position="1175"/>
        <end position="1209"/>
    </location>
</feature>
<feature type="region of interest" description="Disordered" evidence="16">
    <location>
        <begin position="1"/>
        <end position="30"/>
    </location>
</feature>
<dbReference type="GO" id="GO:0008270">
    <property type="term" value="F:zinc ion binding"/>
    <property type="evidence" value="ECO:0007669"/>
    <property type="project" value="UniProtKB-KW"/>
</dbReference>
<feature type="domain" description="PWWP" evidence="19">
    <location>
        <begin position="329"/>
        <end position="379"/>
    </location>
</feature>
<proteinExistence type="predicted"/>
<dbReference type="CDD" id="cd15538">
    <property type="entry name" value="PHD_PRKCBP1"/>
    <property type="match status" value="1"/>
</dbReference>
<feature type="compositionally biased region" description="Basic and acidic residues" evidence="16">
    <location>
        <begin position="610"/>
        <end position="627"/>
    </location>
</feature>
<dbReference type="GO" id="GO:0005694">
    <property type="term" value="C:chromosome"/>
    <property type="evidence" value="ECO:0007669"/>
    <property type="project" value="UniProtKB-SubCell"/>
</dbReference>
<keyword evidence="6" id="KW-0862">Zinc</keyword>
<evidence type="ECO:0000256" key="9">
    <source>
        <dbReference type="ARBA" id="ARBA00023015"/>
    </source>
</evidence>
<dbReference type="GO" id="GO:0005634">
    <property type="term" value="C:nucleus"/>
    <property type="evidence" value="ECO:0007669"/>
    <property type="project" value="UniProtKB-SubCell"/>
</dbReference>
<feature type="region of interest" description="Disordered" evidence="16">
    <location>
        <begin position="80"/>
        <end position="125"/>
    </location>
</feature>
<dbReference type="Pfam" id="PF00628">
    <property type="entry name" value="PHD"/>
    <property type="match status" value="1"/>
</dbReference>
<evidence type="ECO:0000259" key="18">
    <source>
        <dbReference type="PROSITE" id="PS50016"/>
    </source>
</evidence>
<dbReference type="CDD" id="cd05508">
    <property type="entry name" value="Bromo_RACK7"/>
    <property type="match status" value="1"/>
</dbReference>
<feature type="region of interest" description="Disordered" evidence="16">
    <location>
        <begin position="809"/>
        <end position="889"/>
    </location>
</feature>
<evidence type="ECO:0000256" key="16">
    <source>
        <dbReference type="SAM" id="MobiDB-lite"/>
    </source>
</evidence>
<evidence type="ECO:0000313" key="21">
    <source>
        <dbReference type="EMBL" id="KAK2191535.1"/>
    </source>
</evidence>
<dbReference type="PROSITE" id="PS01359">
    <property type="entry name" value="ZF_PHD_1"/>
    <property type="match status" value="1"/>
</dbReference>
<dbReference type="InterPro" id="IPR044075">
    <property type="entry name" value="PRKCBP1_PHD"/>
</dbReference>
<dbReference type="PANTHER" id="PTHR46453">
    <property type="entry name" value="PROTEIN KINASE C-BINDING PROTEIN 1"/>
    <property type="match status" value="1"/>
</dbReference>
<evidence type="ECO:0000256" key="2">
    <source>
        <dbReference type="ARBA" id="ARBA00004286"/>
    </source>
</evidence>
<evidence type="ECO:0000256" key="6">
    <source>
        <dbReference type="ARBA" id="ARBA00022833"/>
    </source>
</evidence>
<dbReference type="PROSITE" id="PS01360">
    <property type="entry name" value="ZF_MYND_1"/>
    <property type="match status" value="1"/>
</dbReference>
<dbReference type="SMART" id="SM00297">
    <property type="entry name" value="BROMO"/>
    <property type="match status" value="1"/>
</dbReference>
<dbReference type="SMART" id="SM00249">
    <property type="entry name" value="PHD"/>
    <property type="match status" value="1"/>
</dbReference>
<dbReference type="Proteomes" id="UP001209878">
    <property type="component" value="Unassembled WGS sequence"/>
</dbReference>
<evidence type="ECO:0000256" key="11">
    <source>
        <dbReference type="ARBA" id="ARBA00023163"/>
    </source>
</evidence>
<dbReference type="Pfam" id="PF24324">
    <property type="entry name" value="MYND_ZMYND11_ZMYD8"/>
    <property type="match status" value="1"/>
</dbReference>
<keyword evidence="15" id="KW-0175">Coiled coil</keyword>
<evidence type="ECO:0000256" key="3">
    <source>
        <dbReference type="ARBA" id="ARBA00022454"/>
    </source>
</evidence>
<feature type="compositionally biased region" description="Basic and acidic residues" evidence="16">
    <location>
        <begin position="761"/>
        <end position="777"/>
    </location>
</feature>
<organism evidence="21 22">
    <name type="scientific">Ridgeia piscesae</name>
    <name type="common">Tubeworm</name>
    <dbReference type="NCBI Taxonomy" id="27915"/>
    <lineage>
        <taxon>Eukaryota</taxon>
        <taxon>Metazoa</taxon>
        <taxon>Spiralia</taxon>
        <taxon>Lophotrochozoa</taxon>
        <taxon>Annelida</taxon>
        <taxon>Polychaeta</taxon>
        <taxon>Sedentaria</taxon>
        <taxon>Canalipalpata</taxon>
        <taxon>Sabellida</taxon>
        <taxon>Siboglinidae</taxon>
        <taxon>Ridgeia</taxon>
    </lineage>
</organism>
<dbReference type="Gene3D" id="1.20.920.10">
    <property type="entry name" value="Bromodomain-like"/>
    <property type="match status" value="1"/>
</dbReference>
<feature type="region of interest" description="Disordered" evidence="16">
    <location>
        <begin position="609"/>
        <end position="797"/>
    </location>
</feature>
<dbReference type="InterPro" id="IPR013083">
    <property type="entry name" value="Znf_RING/FYVE/PHD"/>
</dbReference>
<dbReference type="Pfam" id="PF00855">
    <property type="entry name" value="PWWP"/>
    <property type="match status" value="1"/>
</dbReference>
<dbReference type="PROSITE" id="PS50016">
    <property type="entry name" value="ZF_PHD_2"/>
    <property type="match status" value="1"/>
</dbReference>
<evidence type="ECO:0000259" key="17">
    <source>
        <dbReference type="PROSITE" id="PS50014"/>
    </source>
</evidence>
<dbReference type="FunFam" id="6.10.140.2220:FF:000002">
    <property type="entry name" value="Protein kinase C-binding protein 1 isoform C"/>
    <property type="match status" value="1"/>
</dbReference>
<dbReference type="GO" id="GO:0005737">
    <property type="term" value="C:cytoplasm"/>
    <property type="evidence" value="ECO:0007669"/>
    <property type="project" value="TreeGrafter"/>
</dbReference>
<gene>
    <name evidence="21" type="ORF">NP493_52g01052</name>
</gene>
<dbReference type="InterPro" id="IPR019786">
    <property type="entry name" value="Zinc_finger_PHD-type_CS"/>
</dbReference>
<dbReference type="InterPro" id="IPR037967">
    <property type="entry name" value="ZMYND8_Bromo_dom"/>
</dbReference>
<feature type="domain" description="PHD-type" evidence="18">
    <location>
        <begin position="139"/>
        <end position="184"/>
    </location>
</feature>
<feature type="compositionally biased region" description="Polar residues" evidence="16">
    <location>
        <begin position="509"/>
        <end position="534"/>
    </location>
</feature>
<feature type="domain" description="Bromo" evidence="17">
    <location>
        <begin position="216"/>
        <end position="286"/>
    </location>
</feature>
<dbReference type="SUPFAM" id="SSF63748">
    <property type="entry name" value="Tudor/PWWP/MBT"/>
    <property type="match status" value="1"/>
</dbReference>
<comment type="caution">
    <text evidence="21">The sequence shown here is derived from an EMBL/GenBank/DDBJ whole genome shotgun (WGS) entry which is preliminary data.</text>
</comment>
<dbReference type="PROSITE" id="PS00633">
    <property type="entry name" value="BROMODOMAIN_1"/>
    <property type="match status" value="1"/>
</dbReference>
<dbReference type="SUPFAM" id="SSF144232">
    <property type="entry name" value="HIT/MYND zinc finger-like"/>
    <property type="match status" value="1"/>
</dbReference>
<dbReference type="SMART" id="SM00293">
    <property type="entry name" value="PWWP"/>
    <property type="match status" value="1"/>
</dbReference>
<keyword evidence="4" id="KW-0479">Metal-binding</keyword>
<dbReference type="Gene3D" id="2.30.30.140">
    <property type="match status" value="1"/>
</dbReference>
<dbReference type="InterPro" id="IPR018359">
    <property type="entry name" value="Bromodomain_CS"/>
</dbReference>
<keyword evidence="22" id="KW-1185">Reference proteome</keyword>
<evidence type="ECO:0000256" key="5">
    <source>
        <dbReference type="ARBA" id="ARBA00022771"/>
    </source>
</evidence>
<dbReference type="PANTHER" id="PTHR46453:SF5">
    <property type="entry name" value="PROTEIN KINASE C-BINDING PROTEIN 1 ISOFORM X1"/>
    <property type="match status" value="1"/>
</dbReference>
<name>A0AAD9PBE7_RIDPI</name>
<keyword evidence="5 14" id="KW-0863">Zinc-finger</keyword>
<keyword evidence="11" id="KW-0804">Transcription</keyword>
<keyword evidence="9" id="KW-0805">Transcription regulation</keyword>
<dbReference type="CDD" id="cd20160">
    <property type="entry name" value="PWWP_PRKCBP1"/>
    <property type="match status" value="1"/>
</dbReference>
<feature type="compositionally biased region" description="Low complexity" evidence="16">
    <location>
        <begin position="662"/>
        <end position="675"/>
    </location>
</feature>
<feature type="compositionally biased region" description="Low complexity" evidence="16">
    <location>
        <begin position="727"/>
        <end position="756"/>
    </location>
</feature>
<evidence type="ECO:0008006" key="23">
    <source>
        <dbReference type="Google" id="ProtNLM"/>
    </source>
</evidence>
<evidence type="ECO:0000313" key="22">
    <source>
        <dbReference type="Proteomes" id="UP001209878"/>
    </source>
</evidence>
<feature type="coiled-coil region" evidence="15">
    <location>
        <begin position="1140"/>
        <end position="1171"/>
    </location>
</feature>
<evidence type="ECO:0000256" key="12">
    <source>
        <dbReference type="ARBA" id="ARBA00023242"/>
    </source>
</evidence>
<dbReference type="InterPro" id="IPR001965">
    <property type="entry name" value="Znf_PHD"/>
</dbReference>
<dbReference type="PROSITE" id="PS50865">
    <property type="entry name" value="ZF_MYND_2"/>
    <property type="match status" value="1"/>
</dbReference>
<evidence type="ECO:0000259" key="20">
    <source>
        <dbReference type="PROSITE" id="PS50865"/>
    </source>
</evidence>
<dbReference type="SUPFAM" id="SSF57903">
    <property type="entry name" value="FYVE/PHD zinc finger"/>
    <property type="match status" value="1"/>
</dbReference>
<dbReference type="InterPro" id="IPR056987">
    <property type="entry name" value="ZMYND8_CC"/>
</dbReference>
<keyword evidence="7" id="KW-0156">Chromatin regulator</keyword>
<comment type="subcellular location">
    <subcellularLocation>
        <location evidence="2">Chromosome</location>
    </subcellularLocation>
    <subcellularLocation>
        <location evidence="1">Nucleus</location>
    </subcellularLocation>
</comment>
<dbReference type="GO" id="GO:0140006">
    <property type="term" value="F:histone H3 reader activity"/>
    <property type="evidence" value="ECO:0007669"/>
    <property type="project" value="UniProtKB-ARBA"/>
</dbReference>